<proteinExistence type="predicted"/>
<dbReference type="OrthoDB" id="3478924at2"/>
<accession>A0A154VNI0</accession>
<protein>
    <recommendedName>
        <fullName evidence="1">Nitrile hydratase beta subunit domain-containing protein</fullName>
    </recommendedName>
</protein>
<feature type="domain" description="Nitrile hydratase beta subunit" evidence="1">
    <location>
        <begin position="5"/>
        <end position="98"/>
    </location>
</feature>
<dbReference type="Gene3D" id="2.30.30.50">
    <property type="match status" value="1"/>
</dbReference>
<dbReference type="EMBL" id="LPXN01000150">
    <property type="protein sequence ID" value="KZD02864.1"/>
    <property type="molecule type" value="Genomic_DNA"/>
</dbReference>
<keyword evidence="3" id="KW-1185">Reference proteome</keyword>
<name>A0A154VNI0_9PROT</name>
<gene>
    <name evidence="2" type="ORF">AUP43_13320</name>
</gene>
<dbReference type="Pfam" id="PF02211">
    <property type="entry name" value="NHase_beta_C"/>
    <property type="match status" value="1"/>
</dbReference>
<organism evidence="2 3">
    <name type="scientific">Oceanibaculum pacificum</name>
    <dbReference type="NCBI Taxonomy" id="580166"/>
    <lineage>
        <taxon>Bacteria</taxon>
        <taxon>Pseudomonadati</taxon>
        <taxon>Pseudomonadota</taxon>
        <taxon>Alphaproteobacteria</taxon>
        <taxon>Rhodospirillales</taxon>
        <taxon>Oceanibaculaceae</taxon>
        <taxon>Oceanibaculum</taxon>
    </lineage>
</organism>
<dbReference type="SUPFAM" id="SSF50090">
    <property type="entry name" value="Electron transport accessory proteins"/>
    <property type="match status" value="1"/>
</dbReference>
<comment type="caution">
    <text evidence="2">The sequence shown here is derived from an EMBL/GenBank/DDBJ whole genome shotgun (WGS) entry which is preliminary data.</text>
</comment>
<dbReference type="AlphaFoldDB" id="A0A154VNI0"/>
<evidence type="ECO:0000313" key="3">
    <source>
        <dbReference type="Proteomes" id="UP000076400"/>
    </source>
</evidence>
<evidence type="ECO:0000313" key="2">
    <source>
        <dbReference type="EMBL" id="KZD02864.1"/>
    </source>
</evidence>
<dbReference type="STRING" id="580166.AUP43_13320"/>
<dbReference type="InterPro" id="IPR008990">
    <property type="entry name" value="Elect_transpt_acc-like_dom_sf"/>
</dbReference>
<sequence>MSGEAATDARFRPGDAVRVRRAYPPGHVRAPFFCRGKQGVVAELVGAFANPEELAYGRDGRPALPLYRVLFRQAELWDGYDGPAQDTAVIDVYENWLEAVR</sequence>
<dbReference type="Proteomes" id="UP000076400">
    <property type="component" value="Unassembled WGS sequence"/>
</dbReference>
<evidence type="ECO:0000259" key="1">
    <source>
        <dbReference type="Pfam" id="PF02211"/>
    </source>
</evidence>
<reference evidence="2 3" key="1">
    <citation type="submission" date="2015-12" db="EMBL/GenBank/DDBJ databases">
        <title>Genome sequence of Oceanibaculum pacificum MCCC 1A02656.</title>
        <authorList>
            <person name="Lu L."/>
            <person name="Lai Q."/>
            <person name="Shao Z."/>
            <person name="Qian P."/>
        </authorList>
    </citation>
    <scope>NUCLEOTIDE SEQUENCE [LARGE SCALE GENOMIC DNA]</scope>
    <source>
        <strain evidence="2 3">MCCC 1A02656</strain>
    </source>
</reference>
<dbReference type="InterPro" id="IPR024690">
    <property type="entry name" value="CN_hydtase_beta_dom_C"/>
</dbReference>
<dbReference type="RefSeq" id="WP_067559380.1">
    <property type="nucleotide sequence ID" value="NZ_LPXN01000150.1"/>
</dbReference>